<protein>
    <submittedName>
        <fullName evidence="4">Recep_L_domain domain-containing protein</fullName>
    </submittedName>
</protein>
<dbReference type="InterPro" id="IPR053079">
    <property type="entry name" value="SPS2_domain"/>
</dbReference>
<keyword evidence="3" id="KW-1185">Reference proteome</keyword>
<organism evidence="3 4">
    <name type="scientific">Caenorhabditis tropicalis</name>
    <dbReference type="NCBI Taxonomy" id="1561998"/>
    <lineage>
        <taxon>Eukaryota</taxon>
        <taxon>Metazoa</taxon>
        <taxon>Ecdysozoa</taxon>
        <taxon>Nematoda</taxon>
        <taxon>Chromadorea</taxon>
        <taxon>Rhabditida</taxon>
        <taxon>Rhabditina</taxon>
        <taxon>Rhabditomorpha</taxon>
        <taxon>Rhabditoidea</taxon>
        <taxon>Rhabditidae</taxon>
        <taxon>Peloderinae</taxon>
        <taxon>Caenorhabditis</taxon>
    </lineage>
</organism>
<feature type="compositionally biased region" description="Low complexity" evidence="1">
    <location>
        <begin position="190"/>
        <end position="200"/>
    </location>
</feature>
<dbReference type="Pfam" id="PF01030">
    <property type="entry name" value="Recep_L_domain"/>
    <property type="match status" value="6"/>
</dbReference>
<dbReference type="InterPro" id="IPR036941">
    <property type="entry name" value="Rcpt_L-dom_sf"/>
</dbReference>
<feature type="domain" description="Receptor L-domain" evidence="2">
    <location>
        <begin position="58"/>
        <end position="114"/>
    </location>
</feature>
<dbReference type="SUPFAM" id="SSF52058">
    <property type="entry name" value="L domain-like"/>
    <property type="match status" value="7"/>
</dbReference>
<dbReference type="PANTHER" id="PTHR21662:SF61">
    <property type="entry name" value="RECEPTOR L-DOMAIN DOMAIN-CONTAINING PROTEIN"/>
    <property type="match status" value="1"/>
</dbReference>
<dbReference type="Gene3D" id="3.80.20.20">
    <property type="entry name" value="Receptor L-domain"/>
    <property type="match status" value="7"/>
</dbReference>
<evidence type="ECO:0000259" key="2">
    <source>
        <dbReference type="Pfam" id="PF01030"/>
    </source>
</evidence>
<reference evidence="4" key="1">
    <citation type="submission" date="2016-11" db="UniProtKB">
        <authorList>
            <consortium name="WormBaseParasite"/>
        </authorList>
    </citation>
    <scope>IDENTIFICATION</scope>
</reference>
<dbReference type="AlphaFoldDB" id="A0A1I7V1T7"/>
<dbReference type="PANTHER" id="PTHR21662">
    <property type="entry name" value="RECEPTOR PROTEIN-TYROSINE KINASE"/>
    <property type="match status" value="1"/>
</dbReference>
<dbReference type="STRING" id="1561998.A0A1I7V1T7"/>
<feature type="region of interest" description="Disordered" evidence="1">
    <location>
        <begin position="160"/>
        <end position="200"/>
    </location>
</feature>
<feature type="domain" description="Receptor L-domain" evidence="2">
    <location>
        <begin position="661"/>
        <end position="737"/>
    </location>
</feature>
<evidence type="ECO:0000313" key="4">
    <source>
        <dbReference type="WBParaSite" id="Csp11.Scaffold630.g21543.t1"/>
    </source>
</evidence>
<name>A0A1I7V1T7_9PELO</name>
<feature type="domain" description="Receptor L-domain" evidence="2">
    <location>
        <begin position="509"/>
        <end position="587"/>
    </location>
</feature>
<dbReference type="eggNOG" id="ENOG502TGJQ">
    <property type="taxonomic scope" value="Eukaryota"/>
</dbReference>
<accession>A0A1I7V1T7</accession>
<evidence type="ECO:0000313" key="3">
    <source>
        <dbReference type="Proteomes" id="UP000095282"/>
    </source>
</evidence>
<dbReference type="InterPro" id="IPR000494">
    <property type="entry name" value="Rcpt_L-dom"/>
</dbReference>
<proteinExistence type="predicted"/>
<evidence type="ECO:0000256" key="1">
    <source>
        <dbReference type="SAM" id="MobiDB-lite"/>
    </source>
</evidence>
<dbReference type="Proteomes" id="UP000095282">
    <property type="component" value="Unplaced"/>
</dbReference>
<feature type="domain" description="Receptor L-domain" evidence="2">
    <location>
        <begin position="949"/>
        <end position="1043"/>
    </location>
</feature>
<feature type="domain" description="Receptor L-domain" evidence="2">
    <location>
        <begin position="778"/>
        <end position="862"/>
    </location>
</feature>
<feature type="domain" description="Receptor L-domain" evidence="2">
    <location>
        <begin position="290"/>
        <end position="410"/>
    </location>
</feature>
<dbReference type="WBParaSite" id="Csp11.Scaffold630.g21543.t1">
    <property type="protein sequence ID" value="Csp11.Scaffold630.g21543.t1"/>
    <property type="gene ID" value="Csp11.Scaffold630.g21543"/>
</dbReference>
<sequence length="1109" mass="124261">MNIFNNHPDFCITTNELQFFAENNIEFMEFWTELCDDLQRKDGEKACKFGDLSKMKSNCQHVIGDVLINSGNEEFAWKLENMTNVYGSLTVKNTQELENVSFLRNIRQVANIKLDKIPAAGTVTQKPKEEEKIVVTTQTDLFIIEDEYYEYGEYWLAGSEEKETNTGGDGEEEEANGAEPGTGGDEEESGSSLTTASTETTTIKSSGSFCIEGVVIRFNPNLKDDTALWNWEPGNPTIFDIQYNPLLNITDFCYLALHLLNFDVNIYGNLRDCECDTVRIEPESARYYSNCSKIMGGTYTAALKIMRVNQSTDLSGLLKLEEISGSLVIYDTKIENISFLENVVSFTNKDRWNYSRMYNEIDISNNPKLKRLGLGSLKAVVPVESMNIKTSVKFTNNHRDFCMTTSELQVFAENDVDFYARNDAKLCNDLYRKDGEKVCYFEDLSTMDSGCQHIIGNVLIDARNEQFAWKLGNLTHIYGSFVMEGTQELTDVSFLSNLRQVVTLKFDLSEKQLTNAFKNMKHLIGSLVVNGSHFKSGKFLAGLETINCDNTGFFQWTSNDNLSEIGLLNLSTVSCRVQISSNPKLKNLNLSKMIPTPLETANYTRIDVEISNNSPDLCITFQEMSNMIHDENVDIEVMPEKFCEMPSSNSTMCNASLLDSGCSLVQGDLMIGASNEENVEKLRSVKSVFGSLTIEGTNLTSIDFLDSLEVIMTLNQSAILVRFNENLVNVSFPNLKAADFIIPPVTVAGCTFESSLVDSVTLKYFPRNCSTVCVPSALYIGRETDPTEKQLTEMFKNMKHLIGSLIVTQSKYKSGRFLAGLETVDCYNSGYFQWTLNENMTEIGMPNLTTVSCRVLIKSNVNMIQLNLPNLILVESSAVNSSLIDVRIFNNSPDFCISILEMTHFMTHDYIDLYQVHGTYCEDFENSTVTFEKKACDLTYALWEPVHSGCVVVLGDILILPENEDYVGSLESVETIFGSLILFNTTLNDTDFLGNLKHIISLSEDYPALIIENNEELLNVTIPKLQKVLSPTPVSIIVNNNSPTLMKNPSYCYGIRDKVTDSDTWIVKFDEKDCEDVEKAAATTMAPEKPSNGGGSINLIFVLAFVLCL</sequence>